<dbReference type="Proteomes" id="UP000184518">
    <property type="component" value="Unassembled WGS sequence"/>
</dbReference>
<gene>
    <name evidence="2" type="ORF">SAMN05443633_101281</name>
</gene>
<sequence length="230" mass="23787">MRKILLCLTLLLSILGYSQTGVNTPTPQRTLHVNGSLQVTEELNVGGSATTAGSAGIAGQILSSNGAGSAPTWKTLNSVSGTIASANYVQGTTALTINQGTTADVPGATITLTVPTGMTQTFLFTVLGYAVNSVTGGDTGTQGVFSLLQNGVKVSSAYTSTSSTGNLVNLPAPVTFLKSITLSTGTYIFKVQYSSWFGNQIVNFVPSTYGGYNGDTEAMLTKMQVLVYNN</sequence>
<feature type="chain" id="PRO_5012906078" evidence="1">
    <location>
        <begin position="21"/>
        <end position="230"/>
    </location>
</feature>
<dbReference type="RefSeq" id="WP_072952832.1">
    <property type="nucleotide sequence ID" value="NZ_FQUT01000001.1"/>
</dbReference>
<name>A0A1M4TN68_9FLAO</name>
<dbReference type="OrthoDB" id="1274677at2"/>
<proteinExistence type="predicted"/>
<evidence type="ECO:0000313" key="2">
    <source>
        <dbReference type="EMBL" id="SHE45942.1"/>
    </source>
</evidence>
<evidence type="ECO:0000256" key="1">
    <source>
        <dbReference type="SAM" id="SignalP"/>
    </source>
</evidence>
<keyword evidence="1" id="KW-0732">Signal</keyword>
<keyword evidence="3" id="KW-1185">Reference proteome</keyword>
<organism evidence="2 3">
    <name type="scientific">Chryseobacterium arachidis</name>
    <dbReference type="NCBI Taxonomy" id="1416778"/>
    <lineage>
        <taxon>Bacteria</taxon>
        <taxon>Pseudomonadati</taxon>
        <taxon>Bacteroidota</taxon>
        <taxon>Flavobacteriia</taxon>
        <taxon>Flavobacteriales</taxon>
        <taxon>Weeksellaceae</taxon>
        <taxon>Chryseobacterium group</taxon>
        <taxon>Chryseobacterium</taxon>
    </lineage>
</organism>
<accession>A0A1M4TN68</accession>
<feature type="signal peptide" evidence="1">
    <location>
        <begin position="1"/>
        <end position="20"/>
    </location>
</feature>
<evidence type="ECO:0000313" key="3">
    <source>
        <dbReference type="Proteomes" id="UP000184518"/>
    </source>
</evidence>
<reference evidence="3" key="1">
    <citation type="submission" date="2016-11" db="EMBL/GenBank/DDBJ databases">
        <authorList>
            <person name="Varghese N."/>
            <person name="Submissions S."/>
        </authorList>
    </citation>
    <scope>NUCLEOTIDE SEQUENCE [LARGE SCALE GENOMIC DNA]</scope>
    <source>
        <strain evidence="3">DSM 27619</strain>
    </source>
</reference>
<dbReference type="AlphaFoldDB" id="A0A1M4TN68"/>
<protein>
    <submittedName>
        <fullName evidence="2">Uncharacterized protein</fullName>
    </submittedName>
</protein>
<dbReference type="EMBL" id="FQUT01000001">
    <property type="protein sequence ID" value="SHE45942.1"/>
    <property type="molecule type" value="Genomic_DNA"/>
</dbReference>